<gene>
    <name evidence="2" type="ORF">AOQ84DRAFT_283717</name>
</gene>
<dbReference type="InterPro" id="IPR001227">
    <property type="entry name" value="Ac_transferase_dom_sf"/>
</dbReference>
<keyword evidence="3" id="KW-1185">Reference proteome</keyword>
<proteinExistence type="predicted"/>
<dbReference type="AlphaFoldDB" id="A0A8E2F9M7"/>
<feature type="domain" description="Starter acyltransferase (SAT)" evidence="1">
    <location>
        <begin position="96"/>
        <end position="216"/>
    </location>
</feature>
<protein>
    <recommendedName>
        <fullName evidence="1">Starter acyltransferase (SAT) domain-containing protein</fullName>
    </recommendedName>
</protein>
<dbReference type="EMBL" id="KV748778">
    <property type="protein sequence ID" value="OCL13141.1"/>
    <property type="molecule type" value="Genomic_DNA"/>
</dbReference>
<evidence type="ECO:0000313" key="3">
    <source>
        <dbReference type="Proteomes" id="UP000250140"/>
    </source>
</evidence>
<dbReference type="InterPro" id="IPR032088">
    <property type="entry name" value="SAT"/>
</dbReference>
<organism evidence="2 3">
    <name type="scientific">Glonium stellatum</name>
    <dbReference type="NCBI Taxonomy" id="574774"/>
    <lineage>
        <taxon>Eukaryota</taxon>
        <taxon>Fungi</taxon>
        <taxon>Dikarya</taxon>
        <taxon>Ascomycota</taxon>
        <taxon>Pezizomycotina</taxon>
        <taxon>Dothideomycetes</taxon>
        <taxon>Pleosporomycetidae</taxon>
        <taxon>Gloniales</taxon>
        <taxon>Gloniaceae</taxon>
        <taxon>Glonium</taxon>
    </lineage>
</organism>
<dbReference type="OrthoDB" id="5424473at2759"/>
<accession>A0A8E2F9M7</accession>
<dbReference type="GO" id="GO:0016740">
    <property type="term" value="F:transferase activity"/>
    <property type="evidence" value="ECO:0007669"/>
    <property type="project" value="InterPro"/>
</dbReference>
<evidence type="ECO:0000259" key="1">
    <source>
        <dbReference type="Pfam" id="PF16073"/>
    </source>
</evidence>
<dbReference type="Proteomes" id="UP000250140">
    <property type="component" value="Unassembled WGS sequence"/>
</dbReference>
<evidence type="ECO:0000313" key="2">
    <source>
        <dbReference type="EMBL" id="OCL13141.1"/>
    </source>
</evidence>
<sequence>MVIPFSRLASGTKVLLFGPQALAFNQESFEQLRSTLLGSPDFRWALDAVAELPGYWSMLSKSVSRLQNIPGAELLQNLSYWLSTGKTTQDSFPLPNILLTPLVVITHLTQYSRLLELAKLVSKEPQNLHASFTQNAETAGICTGLLSALAVSSSASQAELQHYGPVAIRLAMLVGAIVDSRDTLTEVQEHSVSLSVAWSSPESGTEVAEILKSFPEAGLLSWQTRPEHLFTDWCNL</sequence>
<dbReference type="Pfam" id="PF16073">
    <property type="entry name" value="SAT"/>
    <property type="match status" value="1"/>
</dbReference>
<reference evidence="2 3" key="1">
    <citation type="journal article" date="2016" name="Nat. Commun.">
        <title>Ectomycorrhizal ecology is imprinted in the genome of the dominant symbiotic fungus Cenococcum geophilum.</title>
        <authorList>
            <consortium name="DOE Joint Genome Institute"/>
            <person name="Peter M."/>
            <person name="Kohler A."/>
            <person name="Ohm R.A."/>
            <person name="Kuo A."/>
            <person name="Krutzmann J."/>
            <person name="Morin E."/>
            <person name="Arend M."/>
            <person name="Barry K.W."/>
            <person name="Binder M."/>
            <person name="Choi C."/>
            <person name="Clum A."/>
            <person name="Copeland A."/>
            <person name="Grisel N."/>
            <person name="Haridas S."/>
            <person name="Kipfer T."/>
            <person name="LaButti K."/>
            <person name="Lindquist E."/>
            <person name="Lipzen A."/>
            <person name="Maire R."/>
            <person name="Meier B."/>
            <person name="Mihaltcheva S."/>
            <person name="Molinier V."/>
            <person name="Murat C."/>
            <person name="Poggeler S."/>
            <person name="Quandt C.A."/>
            <person name="Sperisen C."/>
            <person name="Tritt A."/>
            <person name="Tisserant E."/>
            <person name="Crous P.W."/>
            <person name="Henrissat B."/>
            <person name="Nehls U."/>
            <person name="Egli S."/>
            <person name="Spatafora J.W."/>
            <person name="Grigoriev I.V."/>
            <person name="Martin F.M."/>
        </authorList>
    </citation>
    <scope>NUCLEOTIDE SEQUENCE [LARGE SCALE GENOMIC DNA]</scope>
    <source>
        <strain evidence="2 3">CBS 207.34</strain>
    </source>
</reference>
<dbReference type="Gene3D" id="3.40.366.10">
    <property type="entry name" value="Malonyl-Coenzyme A Acyl Carrier Protein, domain 2"/>
    <property type="match status" value="1"/>
</dbReference>
<name>A0A8E2F9M7_9PEZI</name>